<evidence type="ECO:0000256" key="4">
    <source>
        <dbReference type="ARBA" id="ARBA00023163"/>
    </source>
</evidence>
<dbReference type="InterPro" id="IPR029016">
    <property type="entry name" value="GAF-like_dom_sf"/>
</dbReference>
<comment type="caution">
    <text evidence="7">The sequence shown here is derived from an EMBL/GenBank/DDBJ whole genome shotgun (WGS) entry which is preliminary data.</text>
</comment>
<dbReference type="PROSITE" id="PS50921">
    <property type="entry name" value="ANTAR"/>
    <property type="match status" value="1"/>
</dbReference>
<keyword evidence="3" id="KW-0805">Transcription regulation</keyword>
<keyword evidence="4" id="KW-0804">Transcription</keyword>
<evidence type="ECO:0000256" key="5">
    <source>
        <dbReference type="SAM" id="MobiDB-lite"/>
    </source>
</evidence>
<sequence length="313" mass="33674">MTPPLDRRAEPERPDPERPERPDPERPERPESERPEPERRGEERPRVDDVPENVMNAVDADPRVEAPGEARVERAAAITELQSILLETSDVQDLVQGVADAAAARLATRAEVTVTLRREGRLGVVASSGDRARSCDEVEYDAGEGPCVEAVDGGVVVRVPDLPSEERWPAWAAAARAAGFVSAAAFPAVVEPGVAVAVNVYSEDPEGWGPVATDRGVMYAAEVARAVRLSLRVAREAEVSQDLRAALSSRAVIDQALGVIMAQNRCAADEAFAILRRASQHRNVKLRDVAVSVVANITGQAPSAERSFVERSS</sequence>
<organism evidence="7 8">
    <name type="scientific">Cellulomonas edaphi</name>
    <dbReference type="NCBI Taxonomy" id="3053468"/>
    <lineage>
        <taxon>Bacteria</taxon>
        <taxon>Bacillati</taxon>
        <taxon>Actinomycetota</taxon>
        <taxon>Actinomycetes</taxon>
        <taxon>Micrococcales</taxon>
        <taxon>Cellulomonadaceae</taxon>
        <taxon>Cellulomonas</taxon>
    </lineage>
</organism>
<gene>
    <name evidence="7" type="ORF">QRT05_06880</name>
</gene>
<keyword evidence="2" id="KW-0418">Kinase</keyword>
<dbReference type="Pfam" id="PF13185">
    <property type="entry name" value="GAF_2"/>
    <property type="match status" value="1"/>
</dbReference>
<name>A0ABT7S613_9CELL</name>
<dbReference type="InterPro" id="IPR003018">
    <property type="entry name" value="GAF"/>
</dbReference>
<dbReference type="InterPro" id="IPR036388">
    <property type="entry name" value="WH-like_DNA-bd_sf"/>
</dbReference>
<accession>A0ABT7S613</accession>
<dbReference type="RefSeq" id="WP_289446301.1">
    <property type="nucleotide sequence ID" value="NZ_JAUCGR010000002.1"/>
</dbReference>
<dbReference type="Gene3D" id="1.10.10.10">
    <property type="entry name" value="Winged helix-like DNA-binding domain superfamily/Winged helix DNA-binding domain"/>
    <property type="match status" value="1"/>
</dbReference>
<dbReference type="EMBL" id="JAUCGR010000002">
    <property type="protein sequence ID" value="MDM7831053.1"/>
    <property type="molecule type" value="Genomic_DNA"/>
</dbReference>
<evidence type="ECO:0000313" key="7">
    <source>
        <dbReference type="EMBL" id="MDM7831053.1"/>
    </source>
</evidence>
<keyword evidence="8" id="KW-1185">Reference proteome</keyword>
<dbReference type="Pfam" id="PF03861">
    <property type="entry name" value="ANTAR"/>
    <property type="match status" value="1"/>
</dbReference>
<dbReference type="Gene3D" id="3.30.450.40">
    <property type="match status" value="1"/>
</dbReference>
<reference evidence="7 8" key="1">
    <citation type="submission" date="2023-06" db="EMBL/GenBank/DDBJ databases">
        <title>Cellulomonas sp. MW9 Whole genome sequence.</title>
        <authorList>
            <person name="Park S."/>
        </authorList>
    </citation>
    <scope>NUCLEOTIDE SEQUENCE [LARGE SCALE GENOMIC DNA]</scope>
    <source>
        <strain evidence="7 8">MW9</strain>
    </source>
</reference>
<protein>
    <submittedName>
        <fullName evidence="7">ANTAR domain-containing protein</fullName>
    </submittedName>
</protein>
<dbReference type="SUPFAM" id="SSF55781">
    <property type="entry name" value="GAF domain-like"/>
    <property type="match status" value="1"/>
</dbReference>
<evidence type="ECO:0000259" key="6">
    <source>
        <dbReference type="PROSITE" id="PS50921"/>
    </source>
</evidence>
<dbReference type="SMART" id="SM01012">
    <property type="entry name" value="ANTAR"/>
    <property type="match status" value="1"/>
</dbReference>
<dbReference type="InterPro" id="IPR011006">
    <property type="entry name" value="CheY-like_superfamily"/>
</dbReference>
<feature type="region of interest" description="Disordered" evidence="5">
    <location>
        <begin position="1"/>
        <end position="55"/>
    </location>
</feature>
<feature type="domain" description="ANTAR" evidence="6">
    <location>
        <begin position="233"/>
        <end position="294"/>
    </location>
</feature>
<dbReference type="SUPFAM" id="SSF52172">
    <property type="entry name" value="CheY-like"/>
    <property type="match status" value="1"/>
</dbReference>
<feature type="compositionally biased region" description="Basic and acidic residues" evidence="5">
    <location>
        <begin position="1"/>
        <end position="49"/>
    </location>
</feature>
<proteinExistence type="predicted"/>
<evidence type="ECO:0000256" key="2">
    <source>
        <dbReference type="ARBA" id="ARBA00022777"/>
    </source>
</evidence>
<evidence type="ECO:0000256" key="3">
    <source>
        <dbReference type="ARBA" id="ARBA00023015"/>
    </source>
</evidence>
<evidence type="ECO:0000256" key="1">
    <source>
        <dbReference type="ARBA" id="ARBA00022679"/>
    </source>
</evidence>
<evidence type="ECO:0000313" key="8">
    <source>
        <dbReference type="Proteomes" id="UP001321453"/>
    </source>
</evidence>
<dbReference type="InterPro" id="IPR005561">
    <property type="entry name" value="ANTAR"/>
</dbReference>
<dbReference type="Proteomes" id="UP001321453">
    <property type="component" value="Unassembled WGS sequence"/>
</dbReference>
<keyword evidence="1" id="KW-0808">Transferase</keyword>